<evidence type="ECO:0000256" key="1">
    <source>
        <dbReference type="SAM" id="MobiDB-lite"/>
    </source>
</evidence>
<comment type="caution">
    <text evidence="2">The sequence shown here is derived from an EMBL/GenBank/DDBJ whole genome shotgun (WGS) entry which is preliminary data.</text>
</comment>
<protein>
    <submittedName>
        <fullName evidence="2">Uncharacterized protein</fullName>
    </submittedName>
</protein>
<keyword evidence="3" id="KW-1185">Reference proteome</keyword>
<proteinExistence type="predicted"/>
<feature type="compositionally biased region" description="Low complexity" evidence="1">
    <location>
        <begin position="248"/>
        <end position="262"/>
    </location>
</feature>
<name>A0ABU6SIL0_9FABA</name>
<organism evidence="2 3">
    <name type="scientific">Stylosanthes scabra</name>
    <dbReference type="NCBI Taxonomy" id="79078"/>
    <lineage>
        <taxon>Eukaryota</taxon>
        <taxon>Viridiplantae</taxon>
        <taxon>Streptophyta</taxon>
        <taxon>Embryophyta</taxon>
        <taxon>Tracheophyta</taxon>
        <taxon>Spermatophyta</taxon>
        <taxon>Magnoliopsida</taxon>
        <taxon>eudicotyledons</taxon>
        <taxon>Gunneridae</taxon>
        <taxon>Pentapetalae</taxon>
        <taxon>rosids</taxon>
        <taxon>fabids</taxon>
        <taxon>Fabales</taxon>
        <taxon>Fabaceae</taxon>
        <taxon>Papilionoideae</taxon>
        <taxon>50 kb inversion clade</taxon>
        <taxon>dalbergioids sensu lato</taxon>
        <taxon>Dalbergieae</taxon>
        <taxon>Pterocarpus clade</taxon>
        <taxon>Stylosanthes</taxon>
    </lineage>
</organism>
<dbReference type="Proteomes" id="UP001341840">
    <property type="component" value="Unassembled WGS sequence"/>
</dbReference>
<evidence type="ECO:0000313" key="3">
    <source>
        <dbReference type="Proteomes" id="UP001341840"/>
    </source>
</evidence>
<feature type="compositionally biased region" description="Acidic residues" evidence="1">
    <location>
        <begin position="193"/>
        <end position="209"/>
    </location>
</feature>
<feature type="compositionally biased region" description="Polar residues" evidence="1">
    <location>
        <begin position="211"/>
        <end position="227"/>
    </location>
</feature>
<accession>A0ABU6SIL0</accession>
<sequence length="286" mass="31040">MVEEDSFLALIHHDGEIKYKLREGVKFTDKNPTNVFITTRTRLVDLQRSILRSLVLIGGGVKCGCFAIECVEDLQVLFHYQRQFPGVRMTELFVEIVDPLASFCSSAPNPHSANVAGSSRLAIQHVTEEDQVVSPSFWFNLQEEAVDCGGDLGDSRSFGELAVTIAAAPHPISSSVVDRLPEPLVEKALRPDDSDDEPAFIEGDSDDDSGPVSTHQGGSSSLGTQQYPPYLLNLNLDALSGPRRRGGESNNGTQGSQGSSTQADFEVGQTFPSKEVDVIAVKNYNI</sequence>
<dbReference type="EMBL" id="JASCZI010060752">
    <property type="protein sequence ID" value="MED6135778.1"/>
    <property type="molecule type" value="Genomic_DNA"/>
</dbReference>
<reference evidence="2 3" key="1">
    <citation type="journal article" date="2023" name="Plants (Basel)">
        <title>Bridging the Gap: Combining Genomics and Transcriptomics Approaches to Understand Stylosanthes scabra, an Orphan Legume from the Brazilian Caatinga.</title>
        <authorList>
            <person name="Ferreira-Neto J.R.C."/>
            <person name="da Silva M.D."/>
            <person name="Binneck E."/>
            <person name="de Melo N.F."/>
            <person name="da Silva R.H."/>
            <person name="de Melo A.L.T.M."/>
            <person name="Pandolfi V."/>
            <person name="Bustamante F.O."/>
            <person name="Brasileiro-Vidal A.C."/>
            <person name="Benko-Iseppon A.M."/>
        </authorList>
    </citation>
    <scope>NUCLEOTIDE SEQUENCE [LARGE SCALE GENOMIC DNA]</scope>
    <source>
        <tissue evidence="2">Leaves</tissue>
    </source>
</reference>
<evidence type="ECO:0000313" key="2">
    <source>
        <dbReference type="EMBL" id="MED6135778.1"/>
    </source>
</evidence>
<feature type="region of interest" description="Disordered" evidence="1">
    <location>
        <begin position="188"/>
        <end position="263"/>
    </location>
</feature>
<gene>
    <name evidence="2" type="ORF">PIB30_049803</name>
</gene>